<gene>
    <name evidence="2" type="ORF">CBOVIS_LOCUS2004</name>
</gene>
<dbReference type="SMART" id="SM01375">
    <property type="entry name" value="Dynein_light"/>
    <property type="match status" value="1"/>
</dbReference>
<dbReference type="InterPro" id="IPR037177">
    <property type="entry name" value="DLC_sf"/>
</dbReference>
<comment type="caution">
    <text evidence="2">The sequence shown here is derived from an EMBL/GenBank/DDBJ whole genome shotgun (WGS) entry which is preliminary data.</text>
</comment>
<name>A0A8S1EDB4_9PELO</name>
<reference evidence="2 3" key="1">
    <citation type="submission" date="2020-04" db="EMBL/GenBank/DDBJ databases">
        <authorList>
            <person name="Laetsch R D."/>
            <person name="Stevens L."/>
            <person name="Kumar S."/>
            <person name="Blaxter L. M."/>
        </authorList>
    </citation>
    <scope>NUCLEOTIDE SEQUENCE [LARGE SCALE GENOMIC DNA]</scope>
</reference>
<keyword evidence="3" id="KW-1185">Reference proteome</keyword>
<evidence type="ECO:0000313" key="2">
    <source>
        <dbReference type="EMBL" id="CAB3398764.1"/>
    </source>
</evidence>
<proteinExistence type="predicted"/>
<feature type="region of interest" description="Disordered" evidence="1">
    <location>
        <begin position="1"/>
        <end position="24"/>
    </location>
</feature>
<evidence type="ECO:0000256" key="1">
    <source>
        <dbReference type="SAM" id="MobiDB-lite"/>
    </source>
</evidence>
<protein>
    <recommendedName>
        <fullName evidence="4">Dynein light chain</fullName>
    </recommendedName>
</protein>
<dbReference type="AlphaFoldDB" id="A0A8S1EDB4"/>
<dbReference type="SUPFAM" id="SSF54648">
    <property type="entry name" value="DLC"/>
    <property type="match status" value="1"/>
</dbReference>
<dbReference type="Proteomes" id="UP000494206">
    <property type="component" value="Unassembled WGS sequence"/>
</dbReference>
<dbReference type="EMBL" id="CADEPM010000001">
    <property type="protein sequence ID" value="CAB3398764.1"/>
    <property type="molecule type" value="Genomic_DNA"/>
</dbReference>
<dbReference type="Pfam" id="PF01221">
    <property type="entry name" value="Dynein_light"/>
    <property type="match status" value="1"/>
</dbReference>
<accession>A0A8S1EDB4</accession>
<dbReference type="GO" id="GO:0007017">
    <property type="term" value="P:microtubule-based process"/>
    <property type="evidence" value="ECO:0007669"/>
    <property type="project" value="InterPro"/>
</dbReference>
<sequence length="146" mass="16947">MNLLTMMPWKRRSTTSELEAKSTSDSSKTLSLKEQIVSRRKSRLFDARIFYSDYGPDETRHIAKISRNIIENAMKTRYMSEEEFYKRLASEIQLEVGKYVRNVISTWSCVAGNNFSICTEAKADSIIFLAIGDVKILLFRTPFERK</sequence>
<dbReference type="GO" id="GO:0030286">
    <property type="term" value="C:dynein complex"/>
    <property type="evidence" value="ECO:0007669"/>
    <property type="project" value="InterPro"/>
</dbReference>
<dbReference type="Gene3D" id="3.30.740.10">
    <property type="entry name" value="Protein Inhibitor Of Neuronal Nitric Oxide Synthase"/>
    <property type="match status" value="1"/>
</dbReference>
<organism evidence="2 3">
    <name type="scientific">Caenorhabditis bovis</name>
    <dbReference type="NCBI Taxonomy" id="2654633"/>
    <lineage>
        <taxon>Eukaryota</taxon>
        <taxon>Metazoa</taxon>
        <taxon>Ecdysozoa</taxon>
        <taxon>Nematoda</taxon>
        <taxon>Chromadorea</taxon>
        <taxon>Rhabditida</taxon>
        <taxon>Rhabditina</taxon>
        <taxon>Rhabditomorpha</taxon>
        <taxon>Rhabditoidea</taxon>
        <taxon>Rhabditidae</taxon>
        <taxon>Peloderinae</taxon>
        <taxon>Caenorhabditis</taxon>
    </lineage>
</organism>
<evidence type="ECO:0000313" key="3">
    <source>
        <dbReference type="Proteomes" id="UP000494206"/>
    </source>
</evidence>
<dbReference type="InterPro" id="IPR001372">
    <property type="entry name" value="Dynein_light_chain_typ-1/2"/>
</dbReference>
<evidence type="ECO:0008006" key="4">
    <source>
        <dbReference type="Google" id="ProtNLM"/>
    </source>
</evidence>